<dbReference type="InterPro" id="IPR003423">
    <property type="entry name" value="OMP_efflux"/>
</dbReference>
<comment type="similarity">
    <text evidence="1 2">Belongs to the outer membrane factor (OMF) (TC 1.B.17) family.</text>
</comment>
<accession>A0ABR9AEZ1</accession>
<dbReference type="Gene3D" id="1.20.1600.10">
    <property type="entry name" value="Outer membrane efflux proteins (OEP)"/>
    <property type="match status" value="1"/>
</dbReference>
<keyword evidence="2" id="KW-0472">Membrane</keyword>
<dbReference type="PANTHER" id="PTHR30203:SF30">
    <property type="entry name" value="OUTER MEMBRANE PROTEIN-RELATED"/>
    <property type="match status" value="1"/>
</dbReference>
<dbReference type="Gene3D" id="2.20.200.10">
    <property type="entry name" value="Outer membrane efflux proteins (OEP)"/>
    <property type="match status" value="1"/>
</dbReference>
<dbReference type="NCBIfam" id="TIGR01845">
    <property type="entry name" value="outer_NodT"/>
    <property type="match status" value="1"/>
</dbReference>
<gene>
    <name evidence="3" type="ORF">IFO69_00695</name>
</gene>
<dbReference type="Proteomes" id="UP000647133">
    <property type="component" value="Unassembled WGS sequence"/>
</dbReference>
<dbReference type="PANTHER" id="PTHR30203">
    <property type="entry name" value="OUTER MEMBRANE CATION EFFLUX PROTEIN"/>
    <property type="match status" value="1"/>
</dbReference>
<evidence type="ECO:0000313" key="3">
    <source>
        <dbReference type="EMBL" id="MBD8487253.1"/>
    </source>
</evidence>
<sequence length="487" mass="54630">MNRRNIVGGALIVLMAWSCKTGEITQDQNLKIPTDYGVEKDSVETMAAENWSMFFEDEKLKGLISTALENNQDILKTMERIQIANAQMIKGKQGMLPELNLIAGASQRKFGDYTMDGVGNYDTNFSDNLTEDQKIPSPYKNFILGGEFSWELDIWGKFNNRKKASVARWLASQQAANMAKTQLIANVAKFYYNMVGLDEEILILKKNISYQEIAFNLSKDLKESGKETQLAVDQFEAQLLNSKSLLIQKERELRSVEISLMGLLGSYEDGLNRTTLSQVDFVPEIIQIGVPADLLQRRPDIRQAEMALEASKADVKVAKAAFFPSLRLFGTAGFNAFEFSKLFLSPASTFYEAGAGLVAPIFNRSQIKATYNQAKSSQKIAFLDYEQTVLNAYLEVLDMVNVYSTLDEQLDLKTDEVLVQRRSISNANTMFSVGYANYLDVINSQNRALEAELDYVALKTQKLQSIVDLYRALGGSMSQPEQQDETS</sequence>
<name>A0ABR9AEZ1_9BACT</name>
<evidence type="ECO:0000256" key="1">
    <source>
        <dbReference type="ARBA" id="ARBA00007613"/>
    </source>
</evidence>
<dbReference type="InterPro" id="IPR010131">
    <property type="entry name" value="MdtP/NodT-like"/>
</dbReference>
<comment type="caution">
    <text evidence="3">The sequence shown here is derived from an EMBL/GenBank/DDBJ whole genome shotgun (WGS) entry which is preliminary data.</text>
</comment>
<evidence type="ECO:0000313" key="4">
    <source>
        <dbReference type="Proteomes" id="UP000647133"/>
    </source>
</evidence>
<dbReference type="Pfam" id="PF02321">
    <property type="entry name" value="OEP"/>
    <property type="match status" value="2"/>
</dbReference>
<keyword evidence="2" id="KW-1134">Transmembrane beta strand</keyword>
<proteinExistence type="inferred from homology"/>
<keyword evidence="2" id="KW-0564">Palmitate</keyword>
<keyword evidence="4" id="KW-1185">Reference proteome</keyword>
<organism evidence="3 4">
    <name type="scientific">Echinicola arenosa</name>
    <dbReference type="NCBI Taxonomy" id="2774144"/>
    <lineage>
        <taxon>Bacteria</taxon>
        <taxon>Pseudomonadati</taxon>
        <taxon>Bacteroidota</taxon>
        <taxon>Cytophagia</taxon>
        <taxon>Cytophagales</taxon>
        <taxon>Cyclobacteriaceae</taxon>
        <taxon>Echinicola</taxon>
    </lineage>
</organism>
<reference evidence="3 4" key="1">
    <citation type="submission" date="2020-09" db="EMBL/GenBank/DDBJ databases">
        <title>Echinicola sp. CAU 1574 isolated from sand of Sido Beach.</title>
        <authorList>
            <person name="Kim W."/>
        </authorList>
    </citation>
    <scope>NUCLEOTIDE SEQUENCE [LARGE SCALE GENOMIC DNA]</scope>
    <source>
        <strain evidence="3 4">CAU 1574</strain>
    </source>
</reference>
<evidence type="ECO:0000256" key="2">
    <source>
        <dbReference type="RuleBase" id="RU362097"/>
    </source>
</evidence>
<dbReference type="SUPFAM" id="SSF56954">
    <property type="entry name" value="Outer membrane efflux proteins (OEP)"/>
    <property type="match status" value="1"/>
</dbReference>
<protein>
    <submittedName>
        <fullName evidence="3">TolC family protein</fullName>
    </submittedName>
</protein>
<dbReference type="EMBL" id="JACYTQ010000001">
    <property type="protein sequence ID" value="MBD8487253.1"/>
    <property type="molecule type" value="Genomic_DNA"/>
</dbReference>
<keyword evidence="2" id="KW-0812">Transmembrane</keyword>
<comment type="subcellular location">
    <subcellularLocation>
        <location evidence="2">Cell membrane</location>
        <topology evidence="2">Lipid-anchor</topology>
    </subcellularLocation>
</comment>
<keyword evidence="2" id="KW-0449">Lipoprotein</keyword>